<dbReference type="HOGENOM" id="CLU_004962_0_0_1"/>
<accession>E3NCD8</accession>
<comment type="similarity">
    <text evidence="1">Belongs to the PPP phosphatase family.</text>
</comment>
<dbReference type="GO" id="GO:0004722">
    <property type="term" value="F:protein serine/threonine phosphatase activity"/>
    <property type="evidence" value="ECO:0007669"/>
    <property type="project" value="UniProtKB-EC"/>
</dbReference>
<dbReference type="Pfam" id="PF00149">
    <property type="entry name" value="Metallophos"/>
    <property type="match status" value="1"/>
</dbReference>
<name>E3NCD8_CAERE</name>
<feature type="domain" description="Serine/threonine specific protein phosphatases" evidence="2">
    <location>
        <begin position="136"/>
        <end position="141"/>
    </location>
</feature>
<dbReference type="EMBL" id="DS268596">
    <property type="protein sequence ID" value="EFO92759.1"/>
    <property type="molecule type" value="Genomic_DNA"/>
</dbReference>
<dbReference type="OrthoDB" id="5832558at2759"/>
<evidence type="ECO:0000256" key="1">
    <source>
        <dbReference type="RuleBase" id="RU004273"/>
    </source>
</evidence>
<dbReference type="GO" id="GO:0005634">
    <property type="term" value="C:nucleus"/>
    <property type="evidence" value="ECO:0007669"/>
    <property type="project" value="TreeGrafter"/>
</dbReference>
<dbReference type="InterPro" id="IPR004843">
    <property type="entry name" value="Calcineurin-like_PHP"/>
</dbReference>
<protein>
    <recommendedName>
        <fullName evidence="1">Serine/threonine-protein phosphatase</fullName>
        <ecNumber evidence="1">3.1.3.16</ecNumber>
    </recommendedName>
</protein>
<dbReference type="Proteomes" id="UP000008281">
    <property type="component" value="Unassembled WGS sequence"/>
</dbReference>
<dbReference type="GO" id="GO:0005737">
    <property type="term" value="C:cytoplasm"/>
    <property type="evidence" value="ECO:0007669"/>
    <property type="project" value="TreeGrafter"/>
</dbReference>
<dbReference type="PANTHER" id="PTHR11668">
    <property type="entry name" value="SERINE/THREONINE PROTEIN PHOSPHATASE"/>
    <property type="match status" value="1"/>
</dbReference>
<dbReference type="InParanoid" id="E3NCD8"/>
<keyword evidence="4" id="KW-1185">Reference proteome</keyword>
<keyword evidence="1" id="KW-0378">Hydrolase</keyword>
<proteinExistence type="inferred from homology"/>
<reference evidence="3" key="1">
    <citation type="submission" date="2007-07" db="EMBL/GenBank/DDBJ databases">
        <title>PCAP assembly of the Caenorhabditis remanei genome.</title>
        <authorList>
            <consortium name="The Caenorhabditis remanei Sequencing Consortium"/>
            <person name="Wilson R.K."/>
        </authorList>
    </citation>
    <scope>NUCLEOTIDE SEQUENCE [LARGE SCALE GENOMIC DNA]</scope>
    <source>
        <strain evidence="3">PB4641</strain>
    </source>
</reference>
<dbReference type="SUPFAM" id="SSF56300">
    <property type="entry name" value="Metallo-dependent phosphatases"/>
    <property type="match status" value="1"/>
</dbReference>
<evidence type="ECO:0000313" key="3">
    <source>
        <dbReference type="EMBL" id="EFO92759.1"/>
    </source>
</evidence>
<sequence length="361" mass="41018">MKETESKSTYDLSKTDPKCAEWMDDCIRRLYNLKVSPENSIASIMSIDEITAILRLIEPILMEENSLLEVQAPIKIIGDLHADFDNLMRLFGLIGKVPKEKLLFLGNYVDMGMDGIEVTMMLFCLKIRYRDRIFLLRGNHETPAVNKIYGFYAECDYKYGVGVWWDFQCCFNRLPMACLISQKVLCMHGGLSPELTTLNKIRSIERPNEPISSGLEMDLLWADPTNRGDGWFQSYRGISYLFGKQIVEQACKRLKITLIIRSHMVISDGFEVMTGRRLITVFSASNYAGTVHNSAAVLCVNEKLGVSFYGPIHKVTHQKLTPISFPSHPSQITLPTTPLTADLDSAIANYDMKIVKRFVKF</sequence>
<dbReference type="Gene3D" id="3.60.21.10">
    <property type="match status" value="1"/>
</dbReference>
<dbReference type="PRINTS" id="PR00114">
    <property type="entry name" value="STPHPHTASE"/>
</dbReference>
<dbReference type="PROSITE" id="PS00125">
    <property type="entry name" value="SER_THR_PHOSPHATASE"/>
    <property type="match status" value="1"/>
</dbReference>
<dbReference type="OMA" id="FYNECAV"/>
<dbReference type="EC" id="3.1.3.16" evidence="1"/>
<dbReference type="SMART" id="SM00156">
    <property type="entry name" value="PP2Ac"/>
    <property type="match status" value="1"/>
</dbReference>
<dbReference type="InterPro" id="IPR029052">
    <property type="entry name" value="Metallo-depent_PP-like"/>
</dbReference>
<evidence type="ECO:0000313" key="4">
    <source>
        <dbReference type="Proteomes" id="UP000008281"/>
    </source>
</evidence>
<dbReference type="InterPro" id="IPR050341">
    <property type="entry name" value="PP1_catalytic_subunit"/>
</dbReference>
<dbReference type="InterPro" id="IPR006186">
    <property type="entry name" value="Ser/Thr-sp_prot-phosphatase"/>
</dbReference>
<evidence type="ECO:0000259" key="2">
    <source>
        <dbReference type="PROSITE" id="PS00125"/>
    </source>
</evidence>
<dbReference type="STRING" id="31234.E3NCD8"/>
<dbReference type="PANTHER" id="PTHR11668:SF194">
    <property type="entry name" value="SERINE_THREONINE-PROTEIN PHOSPHATASE-RELATED"/>
    <property type="match status" value="1"/>
</dbReference>
<dbReference type="eggNOG" id="KOG0374">
    <property type="taxonomic scope" value="Eukaryota"/>
</dbReference>
<comment type="catalytic activity">
    <reaction evidence="1">
        <text>O-phospho-L-threonyl-[protein] + H2O = L-threonyl-[protein] + phosphate</text>
        <dbReference type="Rhea" id="RHEA:47004"/>
        <dbReference type="Rhea" id="RHEA-COMP:11060"/>
        <dbReference type="Rhea" id="RHEA-COMP:11605"/>
        <dbReference type="ChEBI" id="CHEBI:15377"/>
        <dbReference type="ChEBI" id="CHEBI:30013"/>
        <dbReference type="ChEBI" id="CHEBI:43474"/>
        <dbReference type="ChEBI" id="CHEBI:61977"/>
        <dbReference type="EC" id="3.1.3.16"/>
    </reaction>
</comment>
<dbReference type="AlphaFoldDB" id="E3NCD8"/>
<organism evidence="4">
    <name type="scientific">Caenorhabditis remanei</name>
    <name type="common">Caenorhabditis vulgaris</name>
    <dbReference type="NCBI Taxonomy" id="31234"/>
    <lineage>
        <taxon>Eukaryota</taxon>
        <taxon>Metazoa</taxon>
        <taxon>Ecdysozoa</taxon>
        <taxon>Nematoda</taxon>
        <taxon>Chromadorea</taxon>
        <taxon>Rhabditida</taxon>
        <taxon>Rhabditina</taxon>
        <taxon>Rhabditomorpha</taxon>
        <taxon>Rhabditoidea</taxon>
        <taxon>Rhabditidae</taxon>
        <taxon>Peloderinae</taxon>
        <taxon>Caenorhabditis</taxon>
    </lineage>
</organism>
<gene>
    <name evidence="3" type="ORF">CRE_20011</name>
</gene>